<feature type="domain" description="LysM" evidence="2">
    <location>
        <begin position="200"/>
        <end position="244"/>
    </location>
</feature>
<sequence>MDQQPTPFQTLASRIALKILRIVGRSIKVIWPSVTRVSTLAGRVIARVFILPVYQLLMLAKMRSRRVMLPARGLVLTLVTNRYLFHAMIAVISITTVVLSVTGVQASAQHAGQESILYALVTGEESRNTEEEVKPELVVHDARYTGPSSLIAFPDIDYDYDESEAAPITALAVPGTLVAGIMPHDPDEPTGPAETRTKTETYVVEAGDTLSTIARRFGVNVGTILWANSRTEFQYLRPGDALKIPPVSGVLVAVKKGDTLLALAQKFGSDANEIMRVNRLVPDETLPLGLEIVLPGGRPPYAAPIAVREPIPTRPGGPRPPSADLTRTPLAKLLWPTSGRVITQYYGWRHTGLDIDGDYSSPIYAAIDGVVTTAGWNKGGYGLQIVMQSPNGVSTRYAHSSKLFVKVGDRVKRGEVIAMVGTTGRSTGTHLHFEVYVNGKRANPLSYVR</sequence>
<dbReference type="STRING" id="1802399.A3E39_03130"/>
<feature type="transmembrane region" description="Helical" evidence="1">
    <location>
        <begin position="83"/>
        <end position="104"/>
    </location>
</feature>
<dbReference type="CDD" id="cd00118">
    <property type="entry name" value="LysM"/>
    <property type="match status" value="1"/>
</dbReference>
<dbReference type="InterPro" id="IPR036779">
    <property type="entry name" value="LysM_dom_sf"/>
</dbReference>
<feature type="transmembrane region" description="Helical" evidence="1">
    <location>
        <begin position="44"/>
        <end position="62"/>
    </location>
</feature>
<reference evidence="3 4" key="1">
    <citation type="journal article" date="2016" name="Nat. Commun.">
        <title>Thousands of microbial genomes shed light on interconnected biogeochemical processes in an aquifer system.</title>
        <authorList>
            <person name="Anantharaman K."/>
            <person name="Brown C.T."/>
            <person name="Hug L.A."/>
            <person name="Sharon I."/>
            <person name="Castelle C.J."/>
            <person name="Probst A.J."/>
            <person name="Thomas B.C."/>
            <person name="Singh A."/>
            <person name="Wilkins M.J."/>
            <person name="Karaoz U."/>
            <person name="Brodie E.L."/>
            <person name="Williams K.H."/>
            <person name="Hubbard S.S."/>
            <person name="Banfield J.F."/>
        </authorList>
    </citation>
    <scope>NUCLEOTIDE SEQUENCE [LARGE SCALE GENOMIC DNA]</scope>
</reference>
<dbReference type="SUPFAM" id="SSF54106">
    <property type="entry name" value="LysM domain"/>
    <property type="match status" value="2"/>
</dbReference>
<protein>
    <recommendedName>
        <fullName evidence="2">LysM domain-containing protein</fullName>
    </recommendedName>
</protein>
<evidence type="ECO:0000256" key="1">
    <source>
        <dbReference type="SAM" id="Phobius"/>
    </source>
</evidence>
<dbReference type="Pfam" id="PF01551">
    <property type="entry name" value="Peptidase_M23"/>
    <property type="match status" value="1"/>
</dbReference>
<feature type="domain" description="LysM" evidence="2">
    <location>
        <begin position="250"/>
        <end position="294"/>
    </location>
</feature>
<dbReference type="InterPro" id="IPR050570">
    <property type="entry name" value="Cell_wall_metabolism_enzyme"/>
</dbReference>
<evidence type="ECO:0000313" key="4">
    <source>
        <dbReference type="Proteomes" id="UP000176603"/>
    </source>
</evidence>
<dbReference type="SMART" id="SM00257">
    <property type="entry name" value="LysM"/>
    <property type="match status" value="2"/>
</dbReference>
<evidence type="ECO:0000313" key="3">
    <source>
        <dbReference type="EMBL" id="OGL78443.1"/>
    </source>
</evidence>
<organism evidence="3 4">
    <name type="scientific">Candidatus Uhrbacteria bacterium RIFCSPHIGHO2_12_FULL_60_25</name>
    <dbReference type="NCBI Taxonomy" id="1802399"/>
    <lineage>
        <taxon>Bacteria</taxon>
        <taxon>Candidatus Uhriibacteriota</taxon>
    </lineage>
</organism>
<dbReference type="Pfam" id="PF01476">
    <property type="entry name" value="LysM"/>
    <property type="match status" value="2"/>
</dbReference>
<dbReference type="SUPFAM" id="SSF51261">
    <property type="entry name" value="Duplicated hybrid motif"/>
    <property type="match status" value="1"/>
</dbReference>
<dbReference type="InterPro" id="IPR011055">
    <property type="entry name" value="Dup_hybrid_motif"/>
</dbReference>
<dbReference type="EMBL" id="MGEH01000031">
    <property type="protein sequence ID" value="OGL78443.1"/>
    <property type="molecule type" value="Genomic_DNA"/>
</dbReference>
<proteinExistence type="predicted"/>
<keyword evidence="1" id="KW-0472">Membrane</keyword>
<evidence type="ECO:0000259" key="2">
    <source>
        <dbReference type="PROSITE" id="PS51782"/>
    </source>
</evidence>
<keyword evidence="1" id="KW-0812">Transmembrane</keyword>
<dbReference type="Proteomes" id="UP000176603">
    <property type="component" value="Unassembled WGS sequence"/>
</dbReference>
<dbReference type="CDD" id="cd12797">
    <property type="entry name" value="M23_peptidase"/>
    <property type="match status" value="1"/>
</dbReference>
<dbReference type="AlphaFoldDB" id="A0A1F7UJI3"/>
<dbReference type="PANTHER" id="PTHR21666">
    <property type="entry name" value="PEPTIDASE-RELATED"/>
    <property type="match status" value="1"/>
</dbReference>
<comment type="caution">
    <text evidence="3">The sequence shown here is derived from an EMBL/GenBank/DDBJ whole genome shotgun (WGS) entry which is preliminary data.</text>
</comment>
<dbReference type="InterPro" id="IPR018392">
    <property type="entry name" value="LysM"/>
</dbReference>
<accession>A0A1F7UJI3</accession>
<dbReference type="Gene3D" id="2.70.70.10">
    <property type="entry name" value="Glucose Permease (Domain IIA)"/>
    <property type="match status" value="1"/>
</dbReference>
<gene>
    <name evidence="3" type="ORF">A3E39_03130</name>
</gene>
<dbReference type="PANTHER" id="PTHR21666:SF270">
    <property type="entry name" value="MUREIN HYDROLASE ACTIVATOR ENVC"/>
    <property type="match status" value="1"/>
</dbReference>
<dbReference type="InterPro" id="IPR016047">
    <property type="entry name" value="M23ase_b-sheet_dom"/>
</dbReference>
<dbReference type="PROSITE" id="PS51782">
    <property type="entry name" value="LYSM"/>
    <property type="match status" value="2"/>
</dbReference>
<keyword evidence="1" id="KW-1133">Transmembrane helix</keyword>
<name>A0A1F7UJI3_9BACT</name>
<dbReference type="Gene3D" id="3.10.350.10">
    <property type="entry name" value="LysM domain"/>
    <property type="match status" value="2"/>
</dbReference>
<dbReference type="GO" id="GO:0004222">
    <property type="term" value="F:metalloendopeptidase activity"/>
    <property type="evidence" value="ECO:0007669"/>
    <property type="project" value="TreeGrafter"/>
</dbReference>